<evidence type="ECO:0008006" key="7">
    <source>
        <dbReference type="Google" id="ProtNLM"/>
    </source>
</evidence>
<dbReference type="GO" id="GO:1990904">
    <property type="term" value="C:ribonucleoprotein complex"/>
    <property type="evidence" value="ECO:0007669"/>
    <property type="project" value="UniProtKB-KW"/>
</dbReference>
<dbReference type="InterPro" id="IPR001790">
    <property type="entry name" value="Ribosomal_uL10"/>
</dbReference>
<keyword evidence="2" id="KW-0689">Ribosomal protein</keyword>
<evidence type="ECO:0000313" key="6">
    <source>
        <dbReference type="Proteomes" id="UP000383932"/>
    </source>
</evidence>
<evidence type="ECO:0000256" key="4">
    <source>
        <dbReference type="SAM" id="MobiDB-lite"/>
    </source>
</evidence>
<dbReference type="Gene3D" id="3.30.70.1730">
    <property type="match status" value="1"/>
</dbReference>
<evidence type="ECO:0000256" key="1">
    <source>
        <dbReference type="ARBA" id="ARBA00008889"/>
    </source>
</evidence>
<dbReference type="InterPro" id="IPR043141">
    <property type="entry name" value="Ribosomal_uL10-like_sf"/>
</dbReference>
<keyword evidence="3" id="KW-0687">Ribonucleoprotein</keyword>
<sequence length="248" mass="26692">MTIYSRVTFESLPQISRRGYVTAIPLAPPKPPKPPPPPPDPNRIYTSRKTALSSDYNTIIQNSPFFLVLGHQNLSVARFTALRKDLAKIKPSQSAPPNQSTAKLSVIRHAIFGSVIKSTQPQTASLITSIHGPAAILAFSSLDPPHLKSVLRTIDRAIPKPRKGEAPQKSPPSIQIIGAFAEGRVFQHEGVRDLSTLPSLDTLRAQLVGLLSAPAAQLAGVLDQARGGRLSRTLEGLRASLEESAKEA</sequence>
<dbReference type="InterPro" id="IPR047865">
    <property type="entry name" value="Ribosomal_uL10_bac_type"/>
</dbReference>
<accession>A0A5N5QGH2</accession>
<dbReference type="GO" id="GO:0005840">
    <property type="term" value="C:ribosome"/>
    <property type="evidence" value="ECO:0007669"/>
    <property type="project" value="UniProtKB-KW"/>
</dbReference>
<comment type="similarity">
    <text evidence="1">Belongs to the universal ribosomal protein uL10 family.</text>
</comment>
<evidence type="ECO:0000313" key="5">
    <source>
        <dbReference type="EMBL" id="KAB5590719.1"/>
    </source>
</evidence>
<dbReference type="SUPFAM" id="SSF160369">
    <property type="entry name" value="Ribosomal protein L10-like"/>
    <property type="match status" value="1"/>
</dbReference>
<gene>
    <name evidence="5" type="ORF">CTheo_5841</name>
</gene>
<dbReference type="EMBL" id="SSOP01000149">
    <property type="protein sequence ID" value="KAB5590719.1"/>
    <property type="molecule type" value="Genomic_DNA"/>
</dbReference>
<protein>
    <recommendedName>
        <fullName evidence="7">50S ribosomal protein L10</fullName>
    </recommendedName>
</protein>
<dbReference type="PANTHER" id="PTHR11560">
    <property type="entry name" value="39S RIBOSOMAL PROTEIN L10, MITOCHONDRIAL"/>
    <property type="match status" value="1"/>
</dbReference>
<feature type="compositionally biased region" description="Pro residues" evidence="4">
    <location>
        <begin position="26"/>
        <end position="41"/>
    </location>
</feature>
<evidence type="ECO:0000256" key="3">
    <source>
        <dbReference type="ARBA" id="ARBA00023274"/>
    </source>
</evidence>
<dbReference type="OrthoDB" id="360689at2759"/>
<reference evidence="5 6" key="1">
    <citation type="journal article" date="2019" name="Fungal Biol. Biotechnol.">
        <title>Draft genome sequence of fastidious pathogen Ceratobasidium theobromae, which causes vascular-streak dieback in Theobroma cacao.</title>
        <authorList>
            <person name="Ali S.S."/>
            <person name="Asman A."/>
            <person name="Shao J."/>
            <person name="Firmansyah A.P."/>
            <person name="Susilo A.W."/>
            <person name="Rosmana A."/>
            <person name="McMahon P."/>
            <person name="Junaid M."/>
            <person name="Guest D."/>
            <person name="Kheng T.Y."/>
            <person name="Meinhardt L.W."/>
            <person name="Bailey B.A."/>
        </authorList>
    </citation>
    <scope>NUCLEOTIDE SEQUENCE [LARGE SCALE GENOMIC DNA]</scope>
    <source>
        <strain evidence="5 6">CT2</strain>
    </source>
</reference>
<dbReference type="Proteomes" id="UP000383932">
    <property type="component" value="Unassembled WGS sequence"/>
</dbReference>
<feature type="region of interest" description="Disordered" evidence="4">
    <location>
        <begin position="23"/>
        <end position="43"/>
    </location>
</feature>
<dbReference type="Pfam" id="PF00466">
    <property type="entry name" value="Ribosomal_L10"/>
    <property type="match status" value="1"/>
</dbReference>
<organism evidence="5 6">
    <name type="scientific">Ceratobasidium theobromae</name>
    <dbReference type="NCBI Taxonomy" id="1582974"/>
    <lineage>
        <taxon>Eukaryota</taxon>
        <taxon>Fungi</taxon>
        <taxon>Dikarya</taxon>
        <taxon>Basidiomycota</taxon>
        <taxon>Agaricomycotina</taxon>
        <taxon>Agaricomycetes</taxon>
        <taxon>Cantharellales</taxon>
        <taxon>Ceratobasidiaceae</taxon>
        <taxon>Ceratobasidium</taxon>
    </lineage>
</organism>
<name>A0A5N5QGH2_9AGAM</name>
<evidence type="ECO:0000256" key="2">
    <source>
        <dbReference type="ARBA" id="ARBA00022980"/>
    </source>
</evidence>
<dbReference type="AlphaFoldDB" id="A0A5N5QGH2"/>
<proteinExistence type="inferred from homology"/>
<keyword evidence="6" id="KW-1185">Reference proteome</keyword>
<comment type="caution">
    <text evidence="5">The sequence shown here is derived from an EMBL/GenBank/DDBJ whole genome shotgun (WGS) entry which is preliminary data.</text>
</comment>